<protein>
    <recommendedName>
        <fullName evidence="4">HAUS augmin-like complex subunit 8</fullName>
    </recommendedName>
</protein>
<reference evidence="2" key="1">
    <citation type="submission" date="2023-01" db="EMBL/GenBank/DDBJ databases">
        <title>Genome assembly of the deep-sea coral Lophelia pertusa.</title>
        <authorList>
            <person name="Herrera S."/>
            <person name="Cordes E."/>
        </authorList>
    </citation>
    <scope>NUCLEOTIDE SEQUENCE</scope>
    <source>
        <strain evidence="2">USNM1676648</strain>
        <tissue evidence="2">Polyp</tissue>
    </source>
</reference>
<name>A0A9W9YZH5_9CNID</name>
<keyword evidence="3" id="KW-1185">Reference proteome</keyword>
<feature type="compositionally biased region" description="Basic and acidic residues" evidence="1">
    <location>
        <begin position="14"/>
        <end position="33"/>
    </location>
</feature>
<feature type="region of interest" description="Disordered" evidence="1">
    <location>
        <begin position="76"/>
        <end position="97"/>
    </location>
</feature>
<feature type="region of interest" description="Disordered" evidence="1">
    <location>
        <begin position="220"/>
        <end position="242"/>
    </location>
</feature>
<accession>A0A9W9YZH5</accession>
<dbReference type="Proteomes" id="UP001163046">
    <property type="component" value="Unassembled WGS sequence"/>
</dbReference>
<organism evidence="2 3">
    <name type="scientific">Desmophyllum pertusum</name>
    <dbReference type="NCBI Taxonomy" id="174260"/>
    <lineage>
        <taxon>Eukaryota</taxon>
        <taxon>Metazoa</taxon>
        <taxon>Cnidaria</taxon>
        <taxon>Anthozoa</taxon>
        <taxon>Hexacorallia</taxon>
        <taxon>Scleractinia</taxon>
        <taxon>Caryophylliina</taxon>
        <taxon>Caryophylliidae</taxon>
        <taxon>Desmophyllum</taxon>
    </lineage>
</organism>
<sequence>MGNIQASGWSHGESPLDHKRVHVDDEARMEHQQTSRSGAEFKSFLGEEGPHGPPLSSHLSTPQIKQQLFDFSLVTDSHSQAPDGDQSILPSEEKQNLKIRRRNKKLVSHPARIVPSRYMDNKPKVTKKGAVKELPIPTKKKVKVPTAAATRSKDQSLFTHYSNNSTLNLDITTPFIRNTPQQKGIVASTPADGMVGVEPPVHMGAPTPILPQGISISTRSHGGSGGIGAVKKTSRDKQKTQTAVYKKTAVKITGSSQTALQADHVTTKPPVPIEAGHTGASSEEGDVSQPETFVWSKEKDAQSQLYSVWQEKEKLQREVANLELQLKMKTKIAELDKQIQLQMSGLKPIGSHMLKLILEYSKLAAALDTTRHHMSVDGVFIPDNHDELFAVLDESERLLGEIDGLTKQKQQKIESFAKEMEGLSKTVESEIQEQNRCGELLAAASTLSTQERSLQVQSIMAGL</sequence>
<gene>
    <name evidence="2" type="ORF">OS493_019792</name>
</gene>
<proteinExistence type="predicted"/>
<dbReference type="OrthoDB" id="10050218at2759"/>
<evidence type="ECO:0000313" key="2">
    <source>
        <dbReference type="EMBL" id="KAJ7372347.1"/>
    </source>
</evidence>
<dbReference type="EMBL" id="MU826837">
    <property type="protein sequence ID" value="KAJ7372347.1"/>
    <property type="molecule type" value="Genomic_DNA"/>
</dbReference>
<evidence type="ECO:0000256" key="1">
    <source>
        <dbReference type="SAM" id="MobiDB-lite"/>
    </source>
</evidence>
<evidence type="ECO:0000313" key="3">
    <source>
        <dbReference type="Proteomes" id="UP001163046"/>
    </source>
</evidence>
<dbReference type="AlphaFoldDB" id="A0A9W9YZH5"/>
<comment type="caution">
    <text evidence="2">The sequence shown here is derived from an EMBL/GenBank/DDBJ whole genome shotgun (WGS) entry which is preliminary data.</text>
</comment>
<evidence type="ECO:0008006" key="4">
    <source>
        <dbReference type="Google" id="ProtNLM"/>
    </source>
</evidence>
<feature type="region of interest" description="Disordered" evidence="1">
    <location>
        <begin position="1"/>
        <end position="62"/>
    </location>
</feature>